<dbReference type="Proteomes" id="UP000295804">
    <property type="component" value="Unassembled WGS sequence"/>
</dbReference>
<reference evidence="1 2" key="1">
    <citation type="submission" date="2019-03" db="EMBL/GenBank/DDBJ databases">
        <title>Genomic analyses of the natural microbiome of Caenorhabditis elegans.</title>
        <authorList>
            <person name="Samuel B."/>
        </authorList>
    </citation>
    <scope>NUCLEOTIDE SEQUENCE [LARGE SCALE GENOMIC DNA]</scope>
    <source>
        <strain evidence="1 2">BIGb0525</strain>
    </source>
</reference>
<dbReference type="Gene3D" id="1.10.30.50">
    <property type="match status" value="1"/>
</dbReference>
<gene>
    <name evidence="1" type="ORF">EDF87_101219</name>
</gene>
<accession>A0A4R7VTC9</accession>
<proteinExistence type="predicted"/>
<protein>
    <submittedName>
        <fullName evidence="1">Uncharacterized protein (TIGR02646 family)</fullName>
    </submittedName>
</protein>
<dbReference type="EMBL" id="SOCQ01000001">
    <property type="protein sequence ID" value="TDV53150.1"/>
    <property type="molecule type" value="Genomic_DNA"/>
</dbReference>
<comment type="caution">
    <text evidence="1">The sequence shown here is derived from an EMBL/GenBank/DDBJ whole genome shotgun (WGS) entry which is preliminary data.</text>
</comment>
<evidence type="ECO:0000313" key="2">
    <source>
        <dbReference type="Proteomes" id="UP000295804"/>
    </source>
</evidence>
<evidence type="ECO:0000313" key="1">
    <source>
        <dbReference type="EMBL" id="TDV53150.1"/>
    </source>
</evidence>
<sequence>MINIGFERIMPTPNYPHGTSAATLSGRSWGSQSNIVNLFKAEIKIALRKSQLGRCCFCRRLLYHDYATHIEHFVDKDGYGDYTFEILNLAVSCGTCNIKKNGHFSTWSTRFSRLFTVPGHSPVVRCPVLKAQLVAGAAFPNNAIDFRWVNPHVHNYSDHIEIDKGWIFHGKTREGMRTIRGVKLNDVGAVELRALAERLGTRGGRLSMLIGAFAELDVHRARDVAKVVVSAIKRRREANAR</sequence>
<dbReference type="RefSeq" id="WP_134173867.1">
    <property type="nucleotide sequence ID" value="NZ_SOCQ01000001.1"/>
</dbReference>
<name>A0A4R7VTC9_9PSED</name>
<dbReference type="AlphaFoldDB" id="A0A4R7VTC9"/>
<organism evidence="1 2">
    <name type="scientific">Pseudomonas helmanticensis</name>
    <dbReference type="NCBI Taxonomy" id="1471381"/>
    <lineage>
        <taxon>Bacteria</taxon>
        <taxon>Pseudomonadati</taxon>
        <taxon>Pseudomonadota</taxon>
        <taxon>Gammaproteobacteria</taxon>
        <taxon>Pseudomonadales</taxon>
        <taxon>Pseudomonadaceae</taxon>
        <taxon>Pseudomonas</taxon>
    </lineage>
</organism>